<dbReference type="AlphaFoldDB" id="A0A7W7ZBK9"/>
<dbReference type="InterPro" id="IPR036061">
    <property type="entry name" value="CheW-like_dom_sf"/>
</dbReference>
<sequence length="148" mass="16457">MTPSTEDSRQYATFRVADLFLGVEVLKVQELIRRQEMSPVPLAPRAIEGLINLRGQIVIAIDTRRSLGLPAAEGEDTRVNIAIRSGDSVISLLVDEVCDVIDLPLSARAPVPENMPYEQRQMIECVFRTKDELMLVLDTANVFENACS</sequence>
<organism evidence="2 3">
    <name type="scientific">Granulicella aggregans</name>
    <dbReference type="NCBI Taxonomy" id="474949"/>
    <lineage>
        <taxon>Bacteria</taxon>
        <taxon>Pseudomonadati</taxon>
        <taxon>Acidobacteriota</taxon>
        <taxon>Terriglobia</taxon>
        <taxon>Terriglobales</taxon>
        <taxon>Acidobacteriaceae</taxon>
        <taxon>Granulicella</taxon>
    </lineage>
</organism>
<dbReference type="GO" id="GO:0005829">
    <property type="term" value="C:cytosol"/>
    <property type="evidence" value="ECO:0007669"/>
    <property type="project" value="TreeGrafter"/>
</dbReference>
<feature type="domain" description="CheW-like" evidence="1">
    <location>
        <begin position="8"/>
        <end position="148"/>
    </location>
</feature>
<dbReference type="Proteomes" id="UP000540989">
    <property type="component" value="Unassembled WGS sequence"/>
</dbReference>
<evidence type="ECO:0000313" key="3">
    <source>
        <dbReference type="Proteomes" id="UP000540989"/>
    </source>
</evidence>
<proteinExistence type="predicted"/>
<dbReference type="Pfam" id="PF01584">
    <property type="entry name" value="CheW"/>
    <property type="match status" value="1"/>
</dbReference>
<accession>A0A7W7ZBK9</accession>
<dbReference type="GO" id="GO:0007165">
    <property type="term" value="P:signal transduction"/>
    <property type="evidence" value="ECO:0007669"/>
    <property type="project" value="InterPro"/>
</dbReference>
<protein>
    <submittedName>
        <fullName evidence="2">Purine-binding chemotaxis protein CheW</fullName>
    </submittedName>
</protein>
<dbReference type="GO" id="GO:0006935">
    <property type="term" value="P:chemotaxis"/>
    <property type="evidence" value="ECO:0007669"/>
    <property type="project" value="InterPro"/>
</dbReference>
<comment type="caution">
    <text evidence="2">The sequence shown here is derived from an EMBL/GenBank/DDBJ whole genome shotgun (WGS) entry which is preliminary data.</text>
</comment>
<dbReference type="RefSeq" id="WP_184214911.1">
    <property type="nucleotide sequence ID" value="NZ_JACHIP010000002.1"/>
</dbReference>
<dbReference type="Gene3D" id="2.40.50.180">
    <property type="entry name" value="CheA-289, Domain 4"/>
    <property type="match status" value="1"/>
</dbReference>
<dbReference type="SMART" id="SM00260">
    <property type="entry name" value="CheW"/>
    <property type="match status" value="1"/>
</dbReference>
<dbReference type="PANTHER" id="PTHR22617:SF23">
    <property type="entry name" value="CHEMOTAXIS PROTEIN CHEW"/>
    <property type="match status" value="1"/>
</dbReference>
<dbReference type="Gene3D" id="2.30.30.40">
    <property type="entry name" value="SH3 Domains"/>
    <property type="match status" value="1"/>
</dbReference>
<dbReference type="SUPFAM" id="SSF50341">
    <property type="entry name" value="CheW-like"/>
    <property type="match status" value="1"/>
</dbReference>
<dbReference type="InterPro" id="IPR002545">
    <property type="entry name" value="CheW-lke_dom"/>
</dbReference>
<dbReference type="PROSITE" id="PS50851">
    <property type="entry name" value="CHEW"/>
    <property type="match status" value="1"/>
</dbReference>
<gene>
    <name evidence="2" type="ORF">HDF16_001443</name>
</gene>
<reference evidence="2 3" key="1">
    <citation type="submission" date="2020-08" db="EMBL/GenBank/DDBJ databases">
        <title>Genomic Encyclopedia of Type Strains, Phase IV (KMG-V): Genome sequencing to study the core and pangenomes of soil and plant-associated prokaryotes.</title>
        <authorList>
            <person name="Whitman W."/>
        </authorList>
    </citation>
    <scope>NUCLEOTIDE SEQUENCE [LARGE SCALE GENOMIC DNA]</scope>
    <source>
        <strain evidence="2 3">M8UP14</strain>
    </source>
</reference>
<dbReference type="PANTHER" id="PTHR22617">
    <property type="entry name" value="CHEMOTAXIS SENSOR HISTIDINE KINASE-RELATED"/>
    <property type="match status" value="1"/>
</dbReference>
<evidence type="ECO:0000313" key="2">
    <source>
        <dbReference type="EMBL" id="MBB5056758.1"/>
    </source>
</evidence>
<dbReference type="EMBL" id="JACHIP010000002">
    <property type="protein sequence ID" value="MBB5056758.1"/>
    <property type="molecule type" value="Genomic_DNA"/>
</dbReference>
<dbReference type="InterPro" id="IPR039315">
    <property type="entry name" value="CheW"/>
</dbReference>
<name>A0A7W7ZBK9_9BACT</name>
<keyword evidence="3" id="KW-1185">Reference proteome</keyword>
<evidence type="ECO:0000259" key="1">
    <source>
        <dbReference type="PROSITE" id="PS50851"/>
    </source>
</evidence>